<dbReference type="Gene3D" id="3.30.310.70">
    <property type="entry name" value="TT1751-like domain"/>
    <property type="match status" value="1"/>
</dbReference>
<feature type="chain" id="PRO_5027967893" evidence="1">
    <location>
        <begin position="25"/>
        <end position="169"/>
    </location>
</feature>
<keyword evidence="1" id="KW-0732">Signal</keyword>
<dbReference type="EMBL" id="CACVAY010000036">
    <property type="protein sequence ID" value="CAA6808346.1"/>
    <property type="molecule type" value="Genomic_DNA"/>
</dbReference>
<evidence type="ECO:0000313" key="2">
    <source>
        <dbReference type="EMBL" id="CAA6808346.1"/>
    </source>
</evidence>
<reference evidence="2" key="1">
    <citation type="submission" date="2020-01" db="EMBL/GenBank/DDBJ databases">
        <authorList>
            <person name="Meier V. D."/>
            <person name="Meier V D."/>
        </authorList>
    </citation>
    <scope>NUCLEOTIDE SEQUENCE</scope>
    <source>
        <strain evidence="2">HLG_WM_MAG_07</strain>
    </source>
</reference>
<accession>A0A6S6SEG2</accession>
<dbReference type="AlphaFoldDB" id="A0A6S6SEG2"/>
<dbReference type="PANTHER" id="PTHR38342:SF1">
    <property type="entry name" value="SLR5037 PROTEIN"/>
    <property type="match status" value="1"/>
</dbReference>
<dbReference type="SUPFAM" id="SSF103247">
    <property type="entry name" value="TT1751-like"/>
    <property type="match status" value="1"/>
</dbReference>
<proteinExistence type="predicted"/>
<name>A0A6S6SEG2_9GAMM</name>
<protein>
    <submittedName>
        <fullName evidence="2">Uncharacterized protein</fullName>
    </submittedName>
</protein>
<dbReference type="PANTHER" id="PTHR38342">
    <property type="entry name" value="SLR5037 PROTEIN"/>
    <property type="match status" value="1"/>
</dbReference>
<evidence type="ECO:0000256" key="1">
    <source>
        <dbReference type="SAM" id="SignalP"/>
    </source>
</evidence>
<dbReference type="InterPro" id="IPR035923">
    <property type="entry name" value="TT1751-like_sf"/>
</dbReference>
<organism evidence="2">
    <name type="scientific">uncultured Thiotrichaceae bacterium</name>
    <dbReference type="NCBI Taxonomy" id="298394"/>
    <lineage>
        <taxon>Bacteria</taxon>
        <taxon>Pseudomonadati</taxon>
        <taxon>Pseudomonadota</taxon>
        <taxon>Gammaproteobacteria</taxon>
        <taxon>Thiotrichales</taxon>
        <taxon>Thiotrichaceae</taxon>
        <taxon>environmental samples</taxon>
    </lineage>
</organism>
<sequence>MKLTPFSTLLISTCMLAISTSVFAKEETVAATEKPQMVIENTSTKDFATTLEAVKAELQDDKWNIISELNIGKRLKKKGVDVPGGIVLLQITSGKNTVPLLKKDETRYITAFMPCTVSVYGMSDGSVRISRMNAPALAQMMEPEVAAVMSKGFSKLDATLEKAMAKLEK</sequence>
<gene>
    <name evidence="2" type="ORF">HELGO_WM12754</name>
</gene>
<dbReference type="InterPro" id="IPR005180">
    <property type="entry name" value="DUF302"/>
</dbReference>
<dbReference type="CDD" id="cd14797">
    <property type="entry name" value="DUF302"/>
    <property type="match status" value="1"/>
</dbReference>
<feature type="signal peptide" evidence="1">
    <location>
        <begin position="1"/>
        <end position="24"/>
    </location>
</feature>